<sequence length="207" mass="24135">MARGDMLTFTPDQDDVPKVDKNLLWQDIQFIRPQKQPMHEPIIVEDDDMAEAEDDPLAKLMTKLPKMNRGPVEVYMDTIIVDQGRSSMYEFVEPQIIQPSGNTIKRKQKYSETWMAESNKDIYFVPYIDGKMKNDLRNMLQGVMGKNRRQLVSVLYPKVCFKSTYAIPEDAIKKMRQEWHYKKLADYRRVFTNGLTAFGKSDLPTVS</sequence>
<dbReference type="Gramene" id="KOM41019">
    <property type="protein sequence ID" value="KOM41019"/>
    <property type="gene ID" value="LR48_Vigan04g121700"/>
</dbReference>
<proteinExistence type="predicted"/>
<gene>
    <name evidence="1" type="ORF">LR48_Vigan04g121700</name>
</gene>
<accession>A0A0L9UEQ6</accession>
<evidence type="ECO:0000313" key="2">
    <source>
        <dbReference type="Proteomes" id="UP000053144"/>
    </source>
</evidence>
<evidence type="ECO:0000313" key="1">
    <source>
        <dbReference type="EMBL" id="KOM41019.1"/>
    </source>
</evidence>
<organism evidence="1 2">
    <name type="scientific">Phaseolus angularis</name>
    <name type="common">Azuki bean</name>
    <name type="synonym">Vigna angularis</name>
    <dbReference type="NCBI Taxonomy" id="3914"/>
    <lineage>
        <taxon>Eukaryota</taxon>
        <taxon>Viridiplantae</taxon>
        <taxon>Streptophyta</taxon>
        <taxon>Embryophyta</taxon>
        <taxon>Tracheophyta</taxon>
        <taxon>Spermatophyta</taxon>
        <taxon>Magnoliopsida</taxon>
        <taxon>eudicotyledons</taxon>
        <taxon>Gunneridae</taxon>
        <taxon>Pentapetalae</taxon>
        <taxon>rosids</taxon>
        <taxon>fabids</taxon>
        <taxon>Fabales</taxon>
        <taxon>Fabaceae</taxon>
        <taxon>Papilionoideae</taxon>
        <taxon>50 kb inversion clade</taxon>
        <taxon>NPAAA clade</taxon>
        <taxon>indigoferoid/millettioid clade</taxon>
        <taxon>Phaseoleae</taxon>
        <taxon>Vigna</taxon>
    </lineage>
</organism>
<dbReference type="AlphaFoldDB" id="A0A0L9UEQ6"/>
<reference evidence="2" key="1">
    <citation type="journal article" date="2015" name="Proc. Natl. Acad. Sci. U.S.A.">
        <title>Genome sequencing of adzuki bean (Vigna angularis) provides insight into high starch and low fat accumulation and domestication.</title>
        <authorList>
            <person name="Yang K."/>
            <person name="Tian Z."/>
            <person name="Chen C."/>
            <person name="Luo L."/>
            <person name="Zhao B."/>
            <person name="Wang Z."/>
            <person name="Yu L."/>
            <person name="Li Y."/>
            <person name="Sun Y."/>
            <person name="Li W."/>
            <person name="Chen Y."/>
            <person name="Li Y."/>
            <person name="Zhang Y."/>
            <person name="Ai D."/>
            <person name="Zhao J."/>
            <person name="Shang C."/>
            <person name="Ma Y."/>
            <person name="Wu B."/>
            <person name="Wang M."/>
            <person name="Gao L."/>
            <person name="Sun D."/>
            <person name="Zhang P."/>
            <person name="Guo F."/>
            <person name="Wang W."/>
            <person name="Li Y."/>
            <person name="Wang J."/>
            <person name="Varshney R.K."/>
            <person name="Wang J."/>
            <person name="Ling H.Q."/>
            <person name="Wan P."/>
        </authorList>
    </citation>
    <scope>NUCLEOTIDE SEQUENCE</scope>
    <source>
        <strain evidence="2">cv. Jingnong 6</strain>
    </source>
</reference>
<dbReference type="EMBL" id="CM003374">
    <property type="protein sequence ID" value="KOM41019.1"/>
    <property type="molecule type" value="Genomic_DNA"/>
</dbReference>
<name>A0A0L9UEQ6_PHAAN</name>
<protein>
    <submittedName>
        <fullName evidence="1">Uncharacterized protein</fullName>
    </submittedName>
</protein>
<dbReference type="Proteomes" id="UP000053144">
    <property type="component" value="Chromosome 4"/>
</dbReference>